<dbReference type="RefSeq" id="WP_043873818.1">
    <property type="nucleotide sequence ID" value="NZ_CCVW01000002.1"/>
</dbReference>
<dbReference type="OrthoDB" id="9764248at2"/>
<gene>
    <name evidence="7" type="ORF">BN59_01517</name>
</gene>
<dbReference type="eggNOG" id="COG2124">
    <property type="taxonomic scope" value="Bacteria"/>
</dbReference>
<dbReference type="Pfam" id="PF00067">
    <property type="entry name" value="p450"/>
    <property type="match status" value="1"/>
</dbReference>
<dbReference type="AlphaFoldDB" id="A0A078KRZ6"/>
<accession>A0A078KRZ6</accession>
<dbReference type="Proteomes" id="UP000044071">
    <property type="component" value="Unassembled WGS sequence"/>
</dbReference>
<comment type="cofactor">
    <cofactor evidence="1 6">
        <name>heme</name>
        <dbReference type="ChEBI" id="CHEBI:30413"/>
    </cofactor>
</comment>
<dbReference type="PANTHER" id="PTHR24303:SF31">
    <property type="entry name" value="CYTOCHROME P450 307A1-RELATED"/>
    <property type="match status" value="1"/>
</dbReference>
<dbReference type="Gene3D" id="1.10.630.10">
    <property type="entry name" value="Cytochrome P450"/>
    <property type="match status" value="1"/>
</dbReference>
<evidence type="ECO:0000313" key="7">
    <source>
        <dbReference type="EMBL" id="CDZ77235.1"/>
    </source>
</evidence>
<keyword evidence="6" id="KW-0349">Heme</keyword>
<dbReference type="InterPro" id="IPR036396">
    <property type="entry name" value="Cyt_P450_sf"/>
</dbReference>
<keyword evidence="8" id="KW-1185">Reference proteome</keyword>
<proteinExistence type="predicted"/>
<evidence type="ECO:0000256" key="6">
    <source>
        <dbReference type="PIRSR" id="PIRSR602401-1"/>
    </source>
</evidence>
<evidence type="ECO:0000256" key="3">
    <source>
        <dbReference type="ARBA" id="ARBA00023002"/>
    </source>
</evidence>
<protein>
    <submittedName>
        <fullName evidence="7">Cytochrome P450</fullName>
    </submittedName>
</protein>
<evidence type="ECO:0000256" key="4">
    <source>
        <dbReference type="ARBA" id="ARBA00023004"/>
    </source>
</evidence>
<dbReference type="EMBL" id="CCSB01000002">
    <property type="protein sequence ID" value="CDZ77235.1"/>
    <property type="molecule type" value="Genomic_DNA"/>
</dbReference>
<name>A0A078KRZ6_9GAMM</name>
<feature type="binding site" description="axial binding residue" evidence="6">
    <location>
        <position position="434"/>
    </location>
    <ligand>
        <name>heme</name>
        <dbReference type="ChEBI" id="CHEBI:30413"/>
    </ligand>
    <ligandPart>
        <name>Fe</name>
        <dbReference type="ChEBI" id="CHEBI:18248"/>
    </ligandPart>
</feature>
<keyword evidence="3" id="KW-0560">Oxidoreductase</keyword>
<dbReference type="GO" id="GO:0016705">
    <property type="term" value="F:oxidoreductase activity, acting on paired donors, with incorporation or reduction of molecular oxygen"/>
    <property type="evidence" value="ECO:0007669"/>
    <property type="project" value="InterPro"/>
</dbReference>
<organism evidence="7 8">
    <name type="scientific">Legionella massiliensis</name>
    <dbReference type="NCBI Taxonomy" id="1034943"/>
    <lineage>
        <taxon>Bacteria</taxon>
        <taxon>Pseudomonadati</taxon>
        <taxon>Pseudomonadota</taxon>
        <taxon>Gammaproteobacteria</taxon>
        <taxon>Legionellales</taxon>
        <taxon>Legionellaceae</taxon>
        <taxon>Legionella</taxon>
    </lineage>
</organism>
<reference evidence="7 8" key="1">
    <citation type="submission" date="2014-06" db="EMBL/GenBank/DDBJ databases">
        <authorList>
            <person name="Urmite Genomes Urmite Genomes"/>
        </authorList>
    </citation>
    <scope>NUCLEOTIDE SEQUENCE [LARGE SCALE GENOMIC DNA]</scope>
</reference>
<keyword evidence="2 6" id="KW-0479">Metal-binding</keyword>
<dbReference type="PRINTS" id="PR00463">
    <property type="entry name" value="EP450I"/>
</dbReference>
<dbReference type="GO" id="GO:0005506">
    <property type="term" value="F:iron ion binding"/>
    <property type="evidence" value="ECO:0007669"/>
    <property type="project" value="InterPro"/>
</dbReference>
<evidence type="ECO:0000256" key="5">
    <source>
        <dbReference type="ARBA" id="ARBA00023033"/>
    </source>
</evidence>
<dbReference type="SUPFAM" id="SSF48264">
    <property type="entry name" value="Cytochrome P450"/>
    <property type="match status" value="1"/>
</dbReference>
<dbReference type="CDD" id="cd00302">
    <property type="entry name" value="cytochrome_P450"/>
    <property type="match status" value="1"/>
</dbReference>
<keyword evidence="4 6" id="KW-0408">Iron</keyword>
<dbReference type="GO" id="GO:0020037">
    <property type="term" value="F:heme binding"/>
    <property type="evidence" value="ECO:0007669"/>
    <property type="project" value="InterPro"/>
</dbReference>
<evidence type="ECO:0000256" key="1">
    <source>
        <dbReference type="ARBA" id="ARBA00001971"/>
    </source>
</evidence>
<sequence length="500" mass="56497">MQERNMGKEADNNALPQMVIPQFAEYVLESVDNFFNVNFIRPVNDAYQLWQNGSEYFMSEGYERSKETGVAIIDPLPLGGVLRKLPLISRAANLVPSIYIFSGTRQNLTAIAQYGEQNKDEKARKPHDRVQEATGATTIVNQLGKEARSEKRKITRNLSSTQAFSYARMLGTNIDQFWDDELSLQDNITYIGAKIIGNCFLGISEFPKKYIRFLREANDLIADGDASSDEFADMRRKILQMSAEILSGNSDEILSKNAYASTQFESTGNESSEEMKEKLIASHSGAGFIVESNLSFLIMVALAYVSASSDIIEQLQNEVKDVDLNSPQDFEQLLFLDCIYREALRFASPTAVVPRYTSKSSVIDVVSTNGQKSSCTIYPNAYLFFAIRPIHHDPELWRNPELFNPWRFMKQAAAHELHFIGENFFPFSAGSRGCPAGNSFVEYAFKGFLVEFFKKYKLVISEPLESIPASAIHPRWKNEYYGKLEENNDVERVLIHLPGV</sequence>
<dbReference type="GO" id="GO:0004497">
    <property type="term" value="F:monooxygenase activity"/>
    <property type="evidence" value="ECO:0007669"/>
    <property type="project" value="UniProtKB-KW"/>
</dbReference>
<dbReference type="PANTHER" id="PTHR24303">
    <property type="entry name" value="HEME-BINDING MONOOXYGENASE FAMILY"/>
    <property type="match status" value="1"/>
</dbReference>
<evidence type="ECO:0000313" key="8">
    <source>
        <dbReference type="Proteomes" id="UP000044071"/>
    </source>
</evidence>
<evidence type="ECO:0000256" key="2">
    <source>
        <dbReference type="ARBA" id="ARBA00022723"/>
    </source>
</evidence>
<dbReference type="STRING" id="1034943.BN59_01517"/>
<dbReference type="InterPro" id="IPR001128">
    <property type="entry name" value="Cyt_P450"/>
</dbReference>
<keyword evidence="5" id="KW-0503">Monooxygenase</keyword>
<dbReference type="InterPro" id="IPR002401">
    <property type="entry name" value="Cyt_P450_E_grp-I"/>
</dbReference>